<gene>
    <name evidence="2" type="ORF">I590_03149</name>
    <name evidence="1" type="ORF">UAK_01134</name>
</gene>
<evidence type="ECO:0000313" key="3">
    <source>
        <dbReference type="Proteomes" id="UP000013877"/>
    </source>
</evidence>
<dbReference type="HOGENOM" id="CLU_2751596_0_0_9"/>
<dbReference type="Proteomes" id="UP000013877">
    <property type="component" value="Unassembled WGS sequence"/>
</dbReference>
<dbReference type="Proteomes" id="UP000014158">
    <property type="component" value="Unassembled WGS sequence"/>
</dbReference>
<dbReference type="PATRIC" id="fig|1158602.3.peg.1147"/>
<protein>
    <submittedName>
        <fullName evidence="1">Uncharacterized protein</fullName>
    </submittedName>
</protein>
<sequence>MGKYKIAIVNSSSFGKIFHDQLERLEKIGEVRSFTVDGEIGGRELAELLAGYNIIIASVTPFFTQEFFDY</sequence>
<keyword evidence="4" id="KW-1185">Reference proteome</keyword>
<accession>R2RHA6</accession>
<dbReference type="AlphaFoldDB" id="R2RHA6"/>
<proteinExistence type="predicted"/>
<organism evidence="1 3">
    <name type="scientific">Enterococcus raffinosus ATCC 49464</name>
    <dbReference type="NCBI Taxonomy" id="1158602"/>
    <lineage>
        <taxon>Bacteria</taxon>
        <taxon>Bacillati</taxon>
        <taxon>Bacillota</taxon>
        <taxon>Bacilli</taxon>
        <taxon>Lactobacillales</taxon>
        <taxon>Enterococcaceae</taxon>
        <taxon>Enterococcus</taxon>
    </lineage>
</organism>
<reference evidence="1 3" key="1">
    <citation type="submission" date="2013-02" db="EMBL/GenBank/DDBJ databases">
        <title>The Genome Sequence of Enterococcus raffinosus ATCC_49464.</title>
        <authorList>
            <consortium name="The Broad Institute Genome Sequencing Platform"/>
            <consortium name="The Broad Institute Genome Sequencing Center for Infectious Disease"/>
            <person name="Earl A.M."/>
            <person name="Gilmore M.S."/>
            <person name="Lebreton F."/>
            <person name="Walker B."/>
            <person name="Young S.K."/>
            <person name="Zeng Q."/>
            <person name="Gargeya S."/>
            <person name="Fitzgerald M."/>
            <person name="Haas B."/>
            <person name="Abouelleil A."/>
            <person name="Alvarado L."/>
            <person name="Arachchi H.M."/>
            <person name="Berlin A.M."/>
            <person name="Chapman S.B."/>
            <person name="Dewar J."/>
            <person name="Goldberg J."/>
            <person name="Griggs A."/>
            <person name="Gujja S."/>
            <person name="Hansen M."/>
            <person name="Howarth C."/>
            <person name="Imamovic A."/>
            <person name="Larimer J."/>
            <person name="McCowan C."/>
            <person name="Murphy C."/>
            <person name="Neiman D."/>
            <person name="Pearson M."/>
            <person name="Priest M."/>
            <person name="Roberts A."/>
            <person name="Saif S."/>
            <person name="Shea T."/>
            <person name="Sisk P."/>
            <person name="Sykes S."/>
            <person name="Wortman J."/>
            <person name="Nusbaum C."/>
            <person name="Birren B."/>
        </authorList>
    </citation>
    <scope>NUCLEOTIDE SEQUENCE [LARGE SCALE GENOMIC DNA]</scope>
    <source>
        <strain evidence="1 3">ATCC 49464</strain>
    </source>
</reference>
<dbReference type="eggNOG" id="COG1052">
    <property type="taxonomic scope" value="Bacteria"/>
</dbReference>
<dbReference type="EMBL" id="ASWF01000004">
    <property type="protein sequence ID" value="EOT74288.1"/>
    <property type="molecule type" value="Genomic_DNA"/>
</dbReference>
<name>R2RHA6_9ENTE</name>
<evidence type="ECO:0000313" key="2">
    <source>
        <dbReference type="EMBL" id="EOT74288.1"/>
    </source>
</evidence>
<reference evidence="2 4" key="2">
    <citation type="submission" date="2013-03" db="EMBL/GenBank/DDBJ databases">
        <title>The Genome Sequence of Enterococcus raffinosus ATCC_49464 (PacBio/Illumina hybrid assembly).</title>
        <authorList>
            <consortium name="The Broad Institute Genomics Platform"/>
            <consortium name="The Broad Institute Genome Sequencing Center for Infectious Disease"/>
            <person name="Earl A."/>
            <person name="Russ C."/>
            <person name="Gilmore M."/>
            <person name="Surin D."/>
            <person name="Walker B."/>
            <person name="Young S."/>
            <person name="Zeng Q."/>
            <person name="Gargeya S."/>
            <person name="Fitzgerald M."/>
            <person name="Haas B."/>
            <person name="Abouelleil A."/>
            <person name="Allen A.W."/>
            <person name="Alvarado L."/>
            <person name="Arachchi H.M."/>
            <person name="Berlin A.M."/>
            <person name="Chapman S.B."/>
            <person name="Gainer-Dewar J."/>
            <person name="Goldberg J."/>
            <person name="Griggs A."/>
            <person name="Gujja S."/>
            <person name="Hansen M."/>
            <person name="Howarth C."/>
            <person name="Imamovic A."/>
            <person name="Ireland A."/>
            <person name="Larimer J."/>
            <person name="McCowan C."/>
            <person name="Murphy C."/>
            <person name="Pearson M."/>
            <person name="Poon T.W."/>
            <person name="Priest M."/>
            <person name="Roberts A."/>
            <person name="Saif S."/>
            <person name="Shea T."/>
            <person name="Sisk P."/>
            <person name="Sykes S."/>
            <person name="Wortman J."/>
            <person name="Nusbaum C."/>
            <person name="Birren B."/>
        </authorList>
    </citation>
    <scope>NUCLEOTIDE SEQUENCE [LARGE SCALE GENOMIC DNA]</scope>
    <source>
        <strain evidence="2 4">ATCC 49464</strain>
    </source>
</reference>
<evidence type="ECO:0000313" key="4">
    <source>
        <dbReference type="Proteomes" id="UP000014158"/>
    </source>
</evidence>
<dbReference type="EMBL" id="AJAL01000004">
    <property type="protein sequence ID" value="EOH79981.1"/>
    <property type="molecule type" value="Genomic_DNA"/>
</dbReference>
<comment type="caution">
    <text evidence="1">The sequence shown here is derived from an EMBL/GenBank/DDBJ whole genome shotgun (WGS) entry which is preliminary data.</text>
</comment>
<evidence type="ECO:0000313" key="1">
    <source>
        <dbReference type="EMBL" id="EOH79981.1"/>
    </source>
</evidence>